<dbReference type="Proteomes" id="UP000052023">
    <property type="component" value="Unassembled WGS sequence"/>
</dbReference>
<keyword evidence="3 7" id="KW-0032">Aminotransferase</keyword>
<dbReference type="GO" id="GO:0030170">
    <property type="term" value="F:pyridoxal phosphate binding"/>
    <property type="evidence" value="ECO:0007669"/>
    <property type="project" value="InterPro"/>
</dbReference>
<gene>
    <name evidence="7" type="ORF">CQ13_28300</name>
</gene>
<keyword evidence="8" id="KW-1185">Reference proteome</keyword>
<evidence type="ECO:0000256" key="4">
    <source>
        <dbReference type="ARBA" id="ARBA00022679"/>
    </source>
</evidence>
<evidence type="ECO:0000256" key="1">
    <source>
        <dbReference type="ARBA" id="ARBA00001933"/>
    </source>
</evidence>
<evidence type="ECO:0000256" key="3">
    <source>
        <dbReference type="ARBA" id="ARBA00022576"/>
    </source>
</evidence>
<name>A0A0R3MXB7_9BRAD</name>
<dbReference type="AlphaFoldDB" id="A0A0R3MXB7"/>
<comment type="similarity">
    <text evidence="2 6">Belongs to the class-III pyridoxal-phosphate-dependent aminotransferase family.</text>
</comment>
<organism evidence="7 8">
    <name type="scientific">Bradyrhizobium retamae</name>
    <dbReference type="NCBI Taxonomy" id="1300035"/>
    <lineage>
        <taxon>Bacteria</taxon>
        <taxon>Pseudomonadati</taxon>
        <taxon>Pseudomonadota</taxon>
        <taxon>Alphaproteobacteria</taxon>
        <taxon>Hyphomicrobiales</taxon>
        <taxon>Nitrobacteraceae</taxon>
        <taxon>Bradyrhizobium</taxon>
    </lineage>
</organism>
<dbReference type="SUPFAM" id="SSF53383">
    <property type="entry name" value="PLP-dependent transferases"/>
    <property type="match status" value="1"/>
</dbReference>
<dbReference type="InterPro" id="IPR005814">
    <property type="entry name" value="Aminotrans_3"/>
</dbReference>
<proteinExistence type="inferred from homology"/>
<dbReference type="InterPro" id="IPR015422">
    <property type="entry name" value="PyrdxlP-dep_Trfase_small"/>
</dbReference>
<dbReference type="GO" id="GO:0016223">
    <property type="term" value="F:beta-alanine:pyruvate transaminase activity"/>
    <property type="evidence" value="ECO:0007669"/>
    <property type="project" value="UniProtKB-EC"/>
</dbReference>
<dbReference type="Gene3D" id="3.40.640.10">
    <property type="entry name" value="Type I PLP-dependent aspartate aminotransferase-like (Major domain)"/>
    <property type="match status" value="1"/>
</dbReference>
<reference evidence="7 8" key="1">
    <citation type="submission" date="2014-03" db="EMBL/GenBank/DDBJ databases">
        <title>Bradyrhizobium valentinum sp. nov., isolated from effective nodules of Lupinus mariae-josephae, a lupine endemic of basic-lime soils in Eastern Spain.</title>
        <authorList>
            <person name="Duran D."/>
            <person name="Rey L."/>
            <person name="Navarro A."/>
            <person name="Busquets A."/>
            <person name="Imperial J."/>
            <person name="Ruiz-Argueso T."/>
        </authorList>
    </citation>
    <scope>NUCLEOTIDE SEQUENCE [LARGE SCALE GENOMIC DNA]</scope>
    <source>
        <strain evidence="7 8">Ro19</strain>
    </source>
</reference>
<dbReference type="Gene3D" id="3.90.1150.10">
    <property type="entry name" value="Aspartate Aminotransferase, domain 1"/>
    <property type="match status" value="1"/>
</dbReference>
<dbReference type="CDD" id="cd00610">
    <property type="entry name" value="OAT_like"/>
    <property type="match status" value="1"/>
</dbReference>
<dbReference type="EMBL" id="LLYA01000162">
    <property type="protein sequence ID" value="KRR22693.1"/>
    <property type="molecule type" value="Genomic_DNA"/>
</dbReference>
<dbReference type="OrthoDB" id="9801834at2"/>
<dbReference type="InterPro" id="IPR049704">
    <property type="entry name" value="Aminotrans_3_PPA_site"/>
</dbReference>
<dbReference type="PIRSF" id="PIRSF000521">
    <property type="entry name" value="Transaminase_4ab_Lys_Orn"/>
    <property type="match status" value="1"/>
</dbReference>
<evidence type="ECO:0000256" key="6">
    <source>
        <dbReference type="RuleBase" id="RU003560"/>
    </source>
</evidence>
<dbReference type="RefSeq" id="WP_057845072.1">
    <property type="nucleotide sequence ID" value="NZ_LLYA01000162.1"/>
</dbReference>
<dbReference type="PANTHER" id="PTHR43094:SF1">
    <property type="entry name" value="AMINOTRANSFERASE CLASS-III"/>
    <property type="match status" value="1"/>
</dbReference>
<accession>A0A0R3MXB7</accession>
<protein>
    <submittedName>
        <fullName evidence="7">Omega amino acid--pyruvate aminotransferase</fullName>
        <ecNumber evidence="7">2.6.1.18</ecNumber>
    </submittedName>
</protein>
<evidence type="ECO:0000313" key="7">
    <source>
        <dbReference type="EMBL" id="KRR22693.1"/>
    </source>
</evidence>
<keyword evidence="4 7" id="KW-0808">Transferase</keyword>
<dbReference type="EC" id="2.6.1.18" evidence="7"/>
<dbReference type="PROSITE" id="PS00600">
    <property type="entry name" value="AA_TRANSFER_CLASS_3"/>
    <property type="match status" value="1"/>
</dbReference>
<evidence type="ECO:0000256" key="2">
    <source>
        <dbReference type="ARBA" id="ARBA00008954"/>
    </source>
</evidence>
<dbReference type="PANTHER" id="PTHR43094">
    <property type="entry name" value="AMINOTRANSFERASE"/>
    <property type="match status" value="1"/>
</dbReference>
<sequence>MSRANLDIPPNSLEAYWMPMTPNRRFKSAPEFFVEAKGMHYRTPDGRSVLDAIAGLWCVNAGHCHPKIIEAIRHQAGKLDYASSFSLGHPLAFHYTNRVMEIAPKGFDHIFLAGSGSEAVDTALKIALAYHRSRGEGHRQRLIGRQRSYHGMGFGGLSVSGIGWQRAQFGVMLPGVSHLPHTHDLTRNAFSKGEPEHGVDFADALEGILTAMDPSTVAAVIVEPVAGAGGVLPPPKGYLKRLREITSKHGILLIFDEVVTGFGRLGAPFAAQALGVTPDLITCAKGMSNGAVPMGGVLVHHQVHDAMSQGPETTVELAHGYTYSGHPLACAAALATLDVYQEEGIFEKAARIAGKWEAAIHDIRGAGGVIRDIRNLGLLGAVEIEPAPNAPGQRARAVANHCLENGVFVRALGDTLILSPPLIINEDQIGQIADSIKKGIRAL</sequence>
<dbReference type="FunFam" id="3.40.640.10:FF:000014">
    <property type="entry name" value="Adenosylmethionine-8-amino-7-oxononanoate aminotransferase, probable"/>
    <property type="match status" value="1"/>
</dbReference>
<keyword evidence="5 6" id="KW-0663">Pyridoxal phosphate</keyword>
<dbReference type="Pfam" id="PF00202">
    <property type="entry name" value="Aminotran_3"/>
    <property type="match status" value="1"/>
</dbReference>
<dbReference type="InterPro" id="IPR015424">
    <property type="entry name" value="PyrdxlP-dep_Trfase"/>
</dbReference>
<keyword evidence="7" id="KW-0670">Pyruvate</keyword>
<comment type="caution">
    <text evidence="7">The sequence shown here is derived from an EMBL/GenBank/DDBJ whole genome shotgun (WGS) entry which is preliminary data.</text>
</comment>
<evidence type="ECO:0000313" key="8">
    <source>
        <dbReference type="Proteomes" id="UP000052023"/>
    </source>
</evidence>
<evidence type="ECO:0000256" key="5">
    <source>
        <dbReference type="ARBA" id="ARBA00022898"/>
    </source>
</evidence>
<dbReference type="InterPro" id="IPR015421">
    <property type="entry name" value="PyrdxlP-dep_Trfase_major"/>
</dbReference>
<comment type="cofactor">
    <cofactor evidence="1">
        <name>pyridoxal 5'-phosphate</name>
        <dbReference type="ChEBI" id="CHEBI:597326"/>
    </cofactor>
</comment>